<evidence type="ECO:0000313" key="2">
    <source>
        <dbReference type="Proteomes" id="UP000005808"/>
    </source>
</evidence>
<dbReference type="EMBL" id="AHJE01000093">
    <property type="protein sequence ID" value="EHP39394.1"/>
    <property type="molecule type" value="Genomic_DNA"/>
</dbReference>
<comment type="caution">
    <text evidence="1">The sequence shown here is derived from an EMBL/GenBank/DDBJ whole genome shotgun (WGS) entry which is preliminary data.</text>
</comment>
<proteinExistence type="predicted"/>
<sequence>MNAGTLTFSSFDNCHYQIGRTDAPEIKARGVIQTTLSADQCGAQLDIALSGARRHQRVMASIPLNPSDLDGLIHQLQAMRDMLRSQKGHRDGA</sequence>
<organism evidence="1 2">
    <name type="scientific">Cupriavidus basilensis OR16</name>
    <dbReference type="NCBI Taxonomy" id="1127483"/>
    <lineage>
        <taxon>Bacteria</taxon>
        <taxon>Pseudomonadati</taxon>
        <taxon>Pseudomonadota</taxon>
        <taxon>Betaproteobacteria</taxon>
        <taxon>Burkholderiales</taxon>
        <taxon>Burkholderiaceae</taxon>
        <taxon>Cupriavidus</taxon>
    </lineage>
</organism>
<accession>H1SDK9</accession>
<reference evidence="1 2" key="1">
    <citation type="journal article" date="2012" name="J. Bacteriol.">
        <title>De Novo Genome Project of Cupriavidus basilensis OR16.</title>
        <authorList>
            <person name="Cserhati M."/>
            <person name="Kriszt B."/>
            <person name="Szoboszlay S."/>
            <person name="Toth A."/>
            <person name="Szabo I."/>
            <person name="Tancsics A."/>
            <person name="Nagy I."/>
            <person name="Horvath B."/>
            <person name="Nagy I."/>
            <person name="Kukolya J."/>
        </authorList>
    </citation>
    <scope>NUCLEOTIDE SEQUENCE [LARGE SCALE GENOMIC DNA]</scope>
    <source>
        <strain evidence="1 2">OR16</strain>
    </source>
</reference>
<name>H1SDK9_9BURK</name>
<dbReference type="PATRIC" id="fig|1127483.3.peg.6301"/>
<evidence type="ECO:0000313" key="1">
    <source>
        <dbReference type="EMBL" id="EHP39394.1"/>
    </source>
</evidence>
<gene>
    <name evidence="1" type="ORF">OR16_31574</name>
</gene>
<dbReference type="Proteomes" id="UP000005808">
    <property type="component" value="Unassembled WGS sequence"/>
</dbReference>
<protein>
    <submittedName>
        <fullName evidence="1">Uncharacterized protein</fullName>
    </submittedName>
</protein>
<dbReference type="AlphaFoldDB" id="H1SDK9"/>
<dbReference type="RefSeq" id="WP_006162133.1">
    <property type="nucleotide sequence ID" value="NZ_AHJE01000093.1"/>
</dbReference>